<dbReference type="PANTHER" id="PTHR43370">
    <property type="entry name" value="SUGAR ABC TRANSPORTER INTEGRAL MEMBRANE PROTEIN-RELATED"/>
    <property type="match status" value="1"/>
</dbReference>
<dbReference type="GO" id="GO:0022857">
    <property type="term" value="F:transmembrane transporter activity"/>
    <property type="evidence" value="ECO:0007669"/>
    <property type="project" value="InterPro"/>
</dbReference>
<dbReference type="EMBL" id="CP017269">
    <property type="protein sequence ID" value="AOT72422.1"/>
    <property type="molecule type" value="Genomic_DNA"/>
</dbReference>
<sequence length="319" mass="33987">MRDLAFILATTLMYSTPLIYGALGAVFSENSGVVNIGIEGMMTIGAFSGAASTYILAQTYGHLWWVPWIGFLIGGLAGGLFGLLHAIASVSFHADQTVSGIAINFLAPGFALFLSRRLFQNATTTPPIPLDAKLPRPLNQFFEAGSIPGIIFNQYASVYIAFILVLISWYVLYKTKLGLRIRAVGEHPKAADTLGVNVQRIRYFSVILSGILAGWGGASLSMAIVASFRPTLISGQGFIAMAAMIFGKWKPHGAMLACLLFGATTGIQIYLGSPQVGLQVSTNLLSMIPYIITLIVLMGFVGKAVAPAADGIPYEKGDQ</sequence>
<evidence type="ECO:0000256" key="3">
    <source>
        <dbReference type="ARBA" id="ARBA00022692"/>
    </source>
</evidence>
<keyword evidence="8" id="KW-1185">Reference proteome</keyword>
<dbReference type="GO" id="GO:0005886">
    <property type="term" value="C:plasma membrane"/>
    <property type="evidence" value="ECO:0007669"/>
    <property type="project" value="UniProtKB-SubCell"/>
</dbReference>
<evidence type="ECO:0000313" key="7">
    <source>
        <dbReference type="EMBL" id="AOT72422.1"/>
    </source>
</evidence>
<dbReference type="Proteomes" id="UP000095743">
    <property type="component" value="Chromosome"/>
</dbReference>
<proteinExistence type="predicted"/>
<evidence type="ECO:0000313" key="8">
    <source>
        <dbReference type="Proteomes" id="UP000095743"/>
    </source>
</evidence>
<feature type="transmembrane region" description="Helical" evidence="6">
    <location>
        <begin position="155"/>
        <end position="173"/>
    </location>
</feature>
<comment type="subcellular location">
    <subcellularLocation>
        <location evidence="1">Cell membrane</location>
        <topology evidence="1">Multi-pass membrane protein</topology>
    </subcellularLocation>
</comment>
<keyword evidence="4 6" id="KW-1133">Transmembrane helix</keyword>
<dbReference type="PANTHER" id="PTHR43370:SF1">
    <property type="entry name" value="GUANOSINE ABC TRANSPORTER PERMEASE PROTEIN NUPQ"/>
    <property type="match status" value="1"/>
</dbReference>
<dbReference type="CDD" id="cd06580">
    <property type="entry name" value="TM_PBP1_transp_TpRbsC_like"/>
    <property type="match status" value="1"/>
</dbReference>
<protein>
    <submittedName>
        <fullName evidence="7">Sugar ABC transporter permease</fullName>
    </submittedName>
</protein>
<dbReference type="InterPro" id="IPR001851">
    <property type="entry name" value="ABC_transp_permease"/>
</dbReference>
<feature type="transmembrane region" description="Helical" evidence="6">
    <location>
        <begin position="284"/>
        <end position="306"/>
    </location>
</feature>
<feature type="transmembrane region" description="Helical" evidence="6">
    <location>
        <begin position="254"/>
        <end position="272"/>
    </location>
</feature>
<evidence type="ECO:0000256" key="6">
    <source>
        <dbReference type="SAM" id="Phobius"/>
    </source>
</evidence>
<keyword evidence="5 6" id="KW-0472">Membrane</keyword>
<dbReference type="RefSeq" id="WP_069980731.1">
    <property type="nucleotide sequence ID" value="NZ_CP017269.1"/>
</dbReference>
<name>A0A1D8GNI3_9FIRM</name>
<gene>
    <name evidence="7" type="ORF">Gferi_24435</name>
</gene>
<evidence type="ECO:0000256" key="1">
    <source>
        <dbReference type="ARBA" id="ARBA00004651"/>
    </source>
</evidence>
<dbReference type="OrthoDB" id="9792579at2"/>
<feature type="transmembrane region" description="Helical" evidence="6">
    <location>
        <begin position="34"/>
        <end position="57"/>
    </location>
</feature>
<dbReference type="AlphaFoldDB" id="A0A1D8GNI3"/>
<dbReference type="Pfam" id="PF02653">
    <property type="entry name" value="BPD_transp_2"/>
    <property type="match status" value="1"/>
</dbReference>
<feature type="transmembrane region" description="Helical" evidence="6">
    <location>
        <begin position="64"/>
        <end position="88"/>
    </location>
</feature>
<evidence type="ECO:0000256" key="4">
    <source>
        <dbReference type="ARBA" id="ARBA00022989"/>
    </source>
</evidence>
<organism evidence="7 8">
    <name type="scientific">Geosporobacter ferrireducens</name>
    <dbReference type="NCBI Taxonomy" id="1424294"/>
    <lineage>
        <taxon>Bacteria</taxon>
        <taxon>Bacillati</taxon>
        <taxon>Bacillota</taxon>
        <taxon>Clostridia</taxon>
        <taxon>Peptostreptococcales</taxon>
        <taxon>Thermotaleaceae</taxon>
        <taxon>Geosporobacter</taxon>
    </lineage>
</organism>
<dbReference type="KEGG" id="gfe:Gferi_24435"/>
<keyword evidence="2" id="KW-1003">Cell membrane</keyword>
<feature type="transmembrane region" description="Helical" evidence="6">
    <location>
        <begin position="203"/>
        <end position="225"/>
    </location>
</feature>
<reference evidence="7 8" key="1">
    <citation type="submission" date="2016-09" db="EMBL/GenBank/DDBJ databases">
        <title>Genomic analysis reveals versatility of anaerobic energy metabolism of Geosporobacter ferrireducens IRF9 of phylum Firmicutes.</title>
        <authorList>
            <person name="Kim S.-J."/>
        </authorList>
    </citation>
    <scope>NUCLEOTIDE SEQUENCE [LARGE SCALE GENOMIC DNA]</scope>
    <source>
        <strain evidence="7 8">IRF9</strain>
    </source>
</reference>
<dbReference type="STRING" id="1424294.Gferi_24435"/>
<accession>A0A1D8GNI3</accession>
<evidence type="ECO:0000256" key="2">
    <source>
        <dbReference type="ARBA" id="ARBA00022475"/>
    </source>
</evidence>
<evidence type="ECO:0000256" key="5">
    <source>
        <dbReference type="ARBA" id="ARBA00023136"/>
    </source>
</evidence>
<keyword evidence="3 6" id="KW-0812">Transmembrane</keyword>